<sequence>MKSTECLKNDLKITLNIKNFLITRKKMNISLLLHFNLMLVETWRVYQPDCPVVEASEKLQSTRLEAISSRVSGKYIQGHLAVETRVLRELINVLRNSPRILKAEILMKGVGTSIISLAMHRTNLMNSLSGNPKLLWFSPIFAKGGYEYWIVVSLGSTRMIREALKANNHEIKVVNSRVLPGAYPRIASIIQACTNLTDVSRRASTPANDVINDILSGSTLGNVARKHGYSKSYLSRKRREALSTCKEALDALSLIFKFFDEPG</sequence>
<proteinExistence type="predicted"/>
<name>A0A0F7CKV9_9CREN</name>
<dbReference type="STRING" id="1550241.MA03_02325"/>
<dbReference type="AlphaFoldDB" id="A0A0F7CKV9"/>
<dbReference type="EMBL" id="CP009961">
    <property type="protein sequence ID" value="AKG38341.1"/>
    <property type="molecule type" value="Genomic_DNA"/>
</dbReference>
<evidence type="ECO:0000313" key="1">
    <source>
        <dbReference type="EMBL" id="AKG38341.1"/>
    </source>
</evidence>
<dbReference type="Proteomes" id="UP000067434">
    <property type="component" value="Chromosome"/>
</dbReference>
<protein>
    <submittedName>
        <fullName evidence="1">Uncharacterized protein</fullName>
    </submittedName>
</protein>
<accession>A0A0F7CKV9</accession>
<dbReference type="HOGENOM" id="CLU_1056111_0_0_2"/>
<evidence type="ECO:0000313" key="2">
    <source>
        <dbReference type="Proteomes" id="UP000067434"/>
    </source>
</evidence>
<reference evidence="1 2" key="1">
    <citation type="journal article" date="2015" name="Stand. Genomic Sci.">
        <title>Complete genome sequence of and proposal of Thermofilum uzonense sp. nov. a novel hyperthermophilic crenarchaeon and emended description of the genus Thermofilum.</title>
        <authorList>
            <person name="Toshchakov S.V."/>
            <person name="Korzhenkov A.A."/>
            <person name="Samarov N.I."/>
            <person name="Mazunin I.O."/>
            <person name="Mozhey O.I."/>
            <person name="Shmyr I.S."/>
            <person name="Derbikova K.S."/>
            <person name="Taranov E.A."/>
            <person name="Dominova I.N."/>
            <person name="Bonch-Osmolovskaya E.A."/>
            <person name="Patrushev M.V."/>
            <person name="Podosokorskaya O.A."/>
            <person name="Kublanov I.V."/>
        </authorList>
    </citation>
    <scope>NUCLEOTIDE SEQUENCE [LARGE SCALE GENOMIC DNA]</scope>
    <source>
        <strain evidence="1 2">1807-2</strain>
    </source>
</reference>
<gene>
    <name evidence="1" type="ORF">MA03_02325</name>
</gene>
<keyword evidence="2" id="KW-1185">Reference proteome</keyword>
<dbReference type="KEGG" id="thf:MA03_02325"/>
<organism evidence="1 2">
    <name type="scientific">Infirmifilum uzonense</name>
    <dbReference type="NCBI Taxonomy" id="1550241"/>
    <lineage>
        <taxon>Archaea</taxon>
        <taxon>Thermoproteota</taxon>
        <taxon>Thermoprotei</taxon>
        <taxon>Thermofilales</taxon>
        <taxon>Thermofilaceae</taxon>
        <taxon>Infirmifilum</taxon>
    </lineage>
</organism>
<dbReference type="PATRIC" id="fig|1550241.5.peg.477"/>